<name>A0AAQ3SSM5_PASNO</name>
<feature type="compositionally biased region" description="Basic and acidic residues" evidence="1">
    <location>
        <begin position="114"/>
        <end position="123"/>
    </location>
</feature>
<accession>A0AAQ3SSM5</accession>
<dbReference type="AlphaFoldDB" id="A0AAQ3SSM5"/>
<dbReference type="Proteomes" id="UP001341281">
    <property type="component" value="Chromosome 02"/>
</dbReference>
<protein>
    <submittedName>
        <fullName evidence="2">Uncharacterized protein</fullName>
    </submittedName>
</protein>
<gene>
    <name evidence="2" type="ORF">U9M48_010206</name>
</gene>
<dbReference type="EMBL" id="CP144746">
    <property type="protein sequence ID" value="WVZ60149.1"/>
    <property type="molecule type" value="Genomic_DNA"/>
</dbReference>
<feature type="region of interest" description="Disordered" evidence="1">
    <location>
        <begin position="1"/>
        <end position="28"/>
    </location>
</feature>
<feature type="region of interest" description="Disordered" evidence="1">
    <location>
        <begin position="46"/>
        <end position="172"/>
    </location>
</feature>
<reference evidence="2 3" key="1">
    <citation type="submission" date="2024-02" db="EMBL/GenBank/DDBJ databases">
        <title>High-quality chromosome-scale genome assembly of Pensacola bahiagrass (Paspalum notatum Flugge var. saurae).</title>
        <authorList>
            <person name="Vega J.M."/>
            <person name="Podio M."/>
            <person name="Orjuela J."/>
            <person name="Siena L.A."/>
            <person name="Pessino S.C."/>
            <person name="Combes M.C."/>
            <person name="Mariac C."/>
            <person name="Albertini E."/>
            <person name="Pupilli F."/>
            <person name="Ortiz J.P.A."/>
            <person name="Leblanc O."/>
        </authorList>
    </citation>
    <scope>NUCLEOTIDE SEQUENCE [LARGE SCALE GENOMIC DNA]</scope>
    <source>
        <strain evidence="2">R1</strain>
        <tissue evidence="2">Leaf</tissue>
    </source>
</reference>
<keyword evidence="3" id="KW-1185">Reference proteome</keyword>
<dbReference type="PANTHER" id="PTHR46328">
    <property type="entry name" value="FAR-RED IMPAIRED RESPONSIVE (FAR1) FAMILY PROTEIN-RELATED"/>
    <property type="match status" value="1"/>
</dbReference>
<sequence>MPAPLPPHAPLRSARSSVAPPPRRRRAAAAVLRVPDPAAFSLRSSCTSASGLDAGGPPPPSSASPVHTAAEGRTAQSPRRRRSGPRRPPVEVVLLGHASATQQGSRPLPPRPRPGRDTADPHCGRGSADGVTQLVELGLPSPSPSPSLGTPPSVTATVEQRDPSSTTNRRWRKEVFHLPSTMDNTNNVGHEDLDFYFEDDEMLLNENPAPRPSEEDGMDSLDNAAFSKMAEDAERNSSVHEFWDIINKTFASKGEVYNFYNNYARNKGFGVRKDKVRRSKRSGQLLFRVLLTLIVPFMINLMDFHCVS</sequence>
<proteinExistence type="predicted"/>
<evidence type="ECO:0000313" key="2">
    <source>
        <dbReference type="EMBL" id="WVZ60149.1"/>
    </source>
</evidence>
<evidence type="ECO:0000256" key="1">
    <source>
        <dbReference type="SAM" id="MobiDB-lite"/>
    </source>
</evidence>
<evidence type="ECO:0000313" key="3">
    <source>
        <dbReference type="Proteomes" id="UP001341281"/>
    </source>
</evidence>
<feature type="compositionally biased region" description="Polar residues" evidence="1">
    <location>
        <begin position="154"/>
        <end position="168"/>
    </location>
</feature>
<organism evidence="2 3">
    <name type="scientific">Paspalum notatum var. saurae</name>
    <dbReference type="NCBI Taxonomy" id="547442"/>
    <lineage>
        <taxon>Eukaryota</taxon>
        <taxon>Viridiplantae</taxon>
        <taxon>Streptophyta</taxon>
        <taxon>Embryophyta</taxon>
        <taxon>Tracheophyta</taxon>
        <taxon>Spermatophyta</taxon>
        <taxon>Magnoliopsida</taxon>
        <taxon>Liliopsida</taxon>
        <taxon>Poales</taxon>
        <taxon>Poaceae</taxon>
        <taxon>PACMAD clade</taxon>
        <taxon>Panicoideae</taxon>
        <taxon>Andropogonodae</taxon>
        <taxon>Paspaleae</taxon>
        <taxon>Paspalinae</taxon>
        <taxon>Paspalum</taxon>
    </lineage>
</organism>